<gene>
    <name evidence="3" type="ORF">SP60_02710</name>
</gene>
<dbReference type="RefSeq" id="WP_053951180.1">
    <property type="nucleotide sequence ID" value="NZ_CP010552.1"/>
</dbReference>
<proteinExistence type="predicted"/>
<evidence type="ECO:0000313" key="4">
    <source>
        <dbReference type="Proteomes" id="UP000058020"/>
    </source>
</evidence>
<keyword evidence="2" id="KW-0472">Membrane</keyword>
<accession>A0A0M4PML2</accession>
<feature type="coiled-coil region" evidence="1">
    <location>
        <begin position="199"/>
        <end position="227"/>
    </location>
</feature>
<dbReference type="KEGG" id="tho:SP60_02710"/>
<keyword evidence="4" id="KW-1185">Reference proteome</keyword>
<dbReference type="EMBL" id="CP010552">
    <property type="protein sequence ID" value="ALE52242.1"/>
    <property type="molecule type" value="Genomic_DNA"/>
</dbReference>
<evidence type="ECO:0000256" key="1">
    <source>
        <dbReference type="SAM" id="Coils"/>
    </source>
</evidence>
<organism evidence="3 4">
    <name type="scientific">Candidatus Thioglobus autotrophicus</name>
    <dbReference type="NCBI Taxonomy" id="1705394"/>
    <lineage>
        <taxon>Bacteria</taxon>
        <taxon>Pseudomonadati</taxon>
        <taxon>Pseudomonadota</taxon>
        <taxon>Gammaproteobacteria</taxon>
        <taxon>Candidatus Pseudothioglobaceae</taxon>
        <taxon>Candidatus Thioglobus</taxon>
    </lineage>
</organism>
<evidence type="ECO:0000256" key="2">
    <source>
        <dbReference type="SAM" id="Phobius"/>
    </source>
</evidence>
<name>A0A0M4PML2_9GAMM</name>
<dbReference type="OrthoDB" id="7103549at2"/>
<reference evidence="3 4" key="1">
    <citation type="journal article" date="2015" name="Genome Announc.">
        <title>Genome Sequence of 'Candidatus Thioglobus autotrophica' Strain EF1, a Chemoautotroph from the SUP05 Clade of Marine Gammaproteobacteria.</title>
        <authorList>
            <person name="Shah V."/>
            <person name="Morris R.M."/>
        </authorList>
    </citation>
    <scope>NUCLEOTIDE SEQUENCE [LARGE SCALE GENOMIC DNA]</scope>
    <source>
        <strain evidence="3 4">EF1</strain>
    </source>
</reference>
<dbReference type="Proteomes" id="UP000058020">
    <property type="component" value="Chromosome"/>
</dbReference>
<sequence>MIQKVVNSLKLDRPLRYYAFLYLLVILLTYAGNFFFYQSVGAKEWASIGNHIESANKYASLCIKLTKGNTNKCIEEVEEFAKNTSDYYGYKVLIDGKEITDSRRYPDEREPIVRSGHLSSLNTSIEITRNSVPNIWYSVWRSATFSASEIINKIQDGKSNEEIERFITRTAMWRSFPHLSFLFLVFFASGFMRRSIIAQKELINELEELEAIELEELENEFDNKSND</sequence>
<dbReference type="STRING" id="1705394.SP60_02710"/>
<keyword evidence="2" id="KW-1133">Transmembrane helix</keyword>
<dbReference type="AlphaFoldDB" id="A0A0M4PML2"/>
<keyword evidence="2" id="KW-0812">Transmembrane</keyword>
<keyword evidence="1" id="KW-0175">Coiled coil</keyword>
<evidence type="ECO:0000313" key="3">
    <source>
        <dbReference type="EMBL" id="ALE52242.1"/>
    </source>
</evidence>
<feature type="transmembrane region" description="Helical" evidence="2">
    <location>
        <begin position="17"/>
        <end position="37"/>
    </location>
</feature>
<feature type="transmembrane region" description="Helical" evidence="2">
    <location>
        <begin position="175"/>
        <end position="192"/>
    </location>
</feature>
<protein>
    <submittedName>
        <fullName evidence="3">Uncharacterized protein</fullName>
    </submittedName>
</protein>